<reference evidence="2 3" key="1">
    <citation type="journal article" date="2014" name="Curr. Biol.">
        <title>The genome of the clonal raider ant Cerapachys biroi.</title>
        <authorList>
            <person name="Oxley P.R."/>
            <person name="Ji L."/>
            <person name="Fetter-Pruneda I."/>
            <person name="McKenzie S.K."/>
            <person name="Li C."/>
            <person name="Hu H."/>
            <person name="Zhang G."/>
            <person name="Kronauer D.J."/>
        </authorList>
    </citation>
    <scope>NUCLEOTIDE SEQUENCE [LARGE SCALE GENOMIC DNA]</scope>
</reference>
<protein>
    <submittedName>
        <fullName evidence="2">Uncharacterized protein</fullName>
    </submittedName>
</protein>
<dbReference type="AlphaFoldDB" id="A0A026VSC5"/>
<dbReference type="Proteomes" id="UP000053097">
    <property type="component" value="Unassembled WGS sequence"/>
</dbReference>
<proteinExistence type="predicted"/>
<keyword evidence="3" id="KW-1185">Reference proteome</keyword>
<feature type="compositionally biased region" description="Basic and acidic residues" evidence="1">
    <location>
        <begin position="78"/>
        <end position="99"/>
    </location>
</feature>
<feature type="compositionally biased region" description="Polar residues" evidence="1">
    <location>
        <begin position="105"/>
        <end position="116"/>
    </location>
</feature>
<accession>A0A026VSC5</accession>
<feature type="compositionally biased region" description="Basic and acidic residues" evidence="1">
    <location>
        <begin position="40"/>
        <end position="68"/>
    </location>
</feature>
<sequence>MLSLLHRQYPENASVRRANPRAGGAHGRDKRRPSPLEGFHGSREKDHSTELRIISERVVVEGERSRDERRKRKRASERKRESRRRETAVPSSERAETRRGPATGRSASRNCSTESCTVDSGIPLLVVLR</sequence>
<feature type="region of interest" description="Disordered" evidence="1">
    <location>
        <begin position="1"/>
        <end position="116"/>
    </location>
</feature>
<dbReference type="EMBL" id="KK111347">
    <property type="protein sequence ID" value="EZA46421.1"/>
    <property type="molecule type" value="Genomic_DNA"/>
</dbReference>
<name>A0A026VSC5_OOCBI</name>
<gene>
    <name evidence="2" type="ORF">X777_00176</name>
</gene>
<organism evidence="2 3">
    <name type="scientific">Ooceraea biroi</name>
    <name type="common">Clonal raider ant</name>
    <name type="synonym">Cerapachys biroi</name>
    <dbReference type="NCBI Taxonomy" id="2015173"/>
    <lineage>
        <taxon>Eukaryota</taxon>
        <taxon>Metazoa</taxon>
        <taxon>Ecdysozoa</taxon>
        <taxon>Arthropoda</taxon>
        <taxon>Hexapoda</taxon>
        <taxon>Insecta</taxon>
        <taxon>Pterygota</taxon>
        <taxon>Neoptera</taxon>
        <taxon>Endopterygota</taxon>
        <taxon>Hymenoptera</taxon>
        <taxon>Apocrita</taxon>
        <taxon>Aculeata</taxon>
        <taxon>Formicoidea</taxon>
        <taxon>Formicidae</taxon>
        <taxon>Dorylinae</taxon>
        <taxon>Ooceraea</taxon>
    </lineage>
</organism>
<evidence type="ECO:0000313" key="2">
    <source>
        <dbReference type="EMBL" id="EZA46421.1"/>
    </source>
</evidence>
<evidence type="ECO:0000313" key="3">
    <source>
        <dbReference type="Proteomes" id="UP000053097"/>
    </source>
</evidence>
<evidence type="ECO:0000256" key="1">
    <source>
        <dbReference type="SAM" id="MobiDB-lite"/>
    </source>
</evidence>